<evidence type="ECO:0000256" key="14">
    <source>
        <dbReference type="ARBA" id="ARBA00023136"/>
    </source>
</evidence>
<dbReference type="Pfam" id="PF00512">
    <property type="entry name" value="HisKA"/>
    <property type="match status" value="1"/>
</dbReference>
<evidence type="ECO:0000256" key="11">
    <source>
        <dbReference type="ARBA" id="ARBA00022840"/>
    </source>
</evidence>
<comment type="subcellular location">
    <subcellularLocation>
        <location evidence="2">Cell inner membrane</location>
        <topology evidence="2">Multi-pass membrane protein</topology>
    </subcellularLocation>
</comment>
<keyword evidence="21" id="KW-1185">Reference proteome</keyword>
<dbReference type="SMART" id="SM00387">
    <property type="entry name" value="HATPase_c"/>
    <property type="match status" value="1"/>
</dbReference>
<dbReference type="Gene3D" id="3.30.450.20">
    <property type="entry name" value="PAS domain"/>
    <property type="match status" value="2"/>
</dbReference>
<dbReference type="InterPro" id="IPR029151">
    <property type="entry name" value="Sensor-like_sf"/>
</dbReference>
<dbReference type="CDD" id="cd00082">
    <property type="entry name" value="HisKA"/>
    <property type="match status" value="1"/>
</dbReference>
<organism evidence="20 21">
    <name type="scientific">Oceanospirillum sediminis</name>
    <dbReference type="NCBI Taxonomy" id="2760088"/>
    <lineage>
        <taxon>Bacteria</taxon>
        <taxon>Pseudomonadati</taxon>
        <taxon>Pseudomonadota</taxon>
        <taxon>Gammaproteobacteria</taxon>
        <taxon>Oceanospirillales</taxon>
        <taxon>Oceanospirillaceae</taxon>
        <taxon>Oceanospirillum</taxon>
    </lineage>
</organism>
<evidence type="ECO:0000256" key="7">
    <source>
        <dbReference type="ARBA" id="ARBA00022679"/>
    </source>
</evidence>
<evidence type="ECO:0000256" key="16">
    <source>
        <dbReference type="SAM" id="Coils"/>
    </source>
</evidence>
<keyword evidence="13" id="KW-0902">Two-component regulatory system</keyword>
<feature type="transmembrane region" description="Helical" evidence="17">
    <location>
        <begin position="291"/>
        <end position="309"/>
    </location>
</feature>
<evidence type="ECO:0000256" key="3">
    <source>
        <dbReference type="ARBA" id="ARBA00012438"/>
    </source>
</evidence>
<dbReference type="SUPFAM" id="SSF103190">
    <property type="entry name" value="Sensory domain-like"/>
    <property type="match status" value="1"/>
</dbReference>
<keyword evidence="4" id="KW-1003">Cell membrane</keyword>
<dbReference type="InterPro" id="IPR004358">
    <property type="entry name" value="Sig_transdc_His_kin-like_C"/>
</dbReference>
<dbReference type="NCBIfam" id="TIGR00229">
    <property type="entry name" value="sensory_box"/>
    <property type="match status" value="1"/>
</dbReference>
<evidence type="ECO:0000256" key="15">
    <source>
        <dbReference type="ARBA" id="ARBA00073143"/>
    </source>
</evidence>
<dbReference type="Proteomes" id="UP000565262">
    <property type="component" value="Unassembled WGS sequence"/>
</dbReference>
<dbReference type="SUPFAM" id="SSF47384">
    <property type="entry name" value="Homodimeric domain of signal transducing histidine kinase"/>
    <property type="match status" value="1"/>
</dbReference>
<keyword evidence="16" id="KW-0175">Coiled coil</keyword>
<keyword evidence="9" id="KW-0547">Nucleotide-binding</keyword>
<dbReference type="GO" id="GO:0000155">
    <property type="term" value="F:phosphorelay sensor kinase activity"/>
    <property type="evidence" value="ECO:0007669"/>
    <property type="project" value="InterPro"/>
</dbReference>
<dbReference type="Pfam" id="PF02518">
    <property type="entry name" value="HATPase_c"/>
    <property type="match status" value="1"/>
</dbReference>
<evidence type="ECO:0000256" key="13">
    <source>
        <dbReference type="ARBA" id="ARBA00023012"/>
    </source>
</evidence>
<dbReference type="InterPro" id="IPR000014">
    <property type="entry name" value="PAS"/>
</dbReference>
<dbReference type="PROSITE" id="PS50112">
    <property type="entry name" value="PAS"/>
    <property type="match status" value="1"/>
</dbReference>
<dbReference type="InterPro" id="IPR005467">
    <property type="entry name" value="His_kinase_dom"/>
</dbReference>
<evidence type="ECO:0000256" key="9">
    <source>
        <dbReference type="ARBA" id="ARBA00022741"/>
    </source>
</evidence>
<dbReference type="EC" id="2.7.13.3" evidence="3"/>
<dbReference type="PANTHER" id="PTHR43065">
    <property type="entry name" value="SENSOR HISTIDINE KINASE"/>
    <property type="match status" value="1"/>
</dbReference>
<dbReference type="SMART" id="SM00091">
    <property type="entry name" value="PAS"/>
    <property type="match status" value="1"/>
</dbReference>
<name>A0A839IQW7_9GAMM</name>
<keyword evidence="7" id="KW-0808">Transferase</keyword>
<keyword evidence="5" id="KW-0997">Cell inner membrane</keyword>
<proteinExistence type="predicted"/>
<keyword evidence="10 20" id="KW-0418">Kinase</keyword>
<comment type="catalytic activity">
    <reaction evidence="1">
        <text>ATP + protein L-histidine = ADP + protein N-phospho-L-histidine.</text>
        <dbReference type="EC" id="2.7.13.3"/>
    </reaction>
</comment>
<dbReference type="FunFam" id="1.10.287.130:FF:000049">
    <property type="entry name" value="C4-dicarboxylate transport sensor protein DctB"/>
    <property type="match status" value="1"/>
</dbReference>
<dbReference type="Gene3D" id="1.10.287.130">
    <property type="match status" value="1"/>
</dbReference>
<feature type="coiled-coil region" evidence="16">
    <location>
        <begin position="470"/>
        <end position="497"/>
    </location>
</feature>
<evidence type="ECO:0000259" key="18">
    <source>
        <dbReference type="PROSITE" id="PS50109"/>
    </source>
</evidence>
<feature type="domain" description="Histidine kinase" evidence="18">
    <location>
        <begin position="506"/>
        <end position="730"/>
    </location>
</feature>
<dbReference type="InterPro" id="IPR036890">
    <property type="entry name" value="HATPase_C_sf"/>
</dbReference>
<keyword evidence="14 17" id="KW-0472">Membrane</keyword>
<reference evidence="20 21" key="1">
    <citation type="submission" date="2020-08" db="EMBL/GenBank/DDBJ databases">
        <title>Oceanospirillum sp. nov. isolated from marine sediment.</title>
        <authorList>
            <person name="Ji X."/>
        </authorList>
    </citation>
    <scope>NUCLEOTIDE SEQUENCE [LARGE SCALE GENOMIC DNA]</scope>
    <source>
        <strain evidence="20 21">D5</strain>
    </source>
</reference>
<dbReference type="GO" id="GO:0005524">
    <property type="term" value="F:ATP binding"/>
    <property type="evidence" value="ECO:0007669"/>
    <property type="project" value="UniProtKB-KW"/>
</dbReference>
<evidence type="ECO:0000313" key="20">
    <source>
        <dbReference type="EMBL" id="MBB1487100.1"/>
    </source>
</evidence>
<dbReference type="Gene3D" id="3.30.565.10">
    <property type="entry name" value="Histidine kinase-like ATPase, C-terminal domain"/>
    <property type="match status" value="1"/>
</dbReference>
<evidence type="ECO:0000256" key="2">
    <source>
        <dbReference type="ARBA" id="ARBA00004429"/>
    </source>
</evidence>
<evidence type="ECO:0000256" key="10">
    <source>
        <dbReference type="ARBA" id="ARBA00022777"/>
    </source>
</evidence>
<evidence type="ECO:0000256" key="1">
    <source>
        <dbReference type="ARBA" id="ARBA00000085"/>
    </source>
</evidence>
<evidence type="ECO:0000256" key="8">
    <source>
        <dbReference type="ARBA" id="ARBA00022692"/>
    </source>
</evidence>
<dbReference type="InterPro" id="IPR036097">
    <property type="entry name" value="HisK_dim/P_sf"/>
</dbReference>
<gene>
    <name evidence="20" type="ORF">H4O21_10800</name>
</gene>
<evidence type="ECO:0000259" key="19">
    <source>
        <dbReference type="PROSITE" id="PS50112"/>
    </source>
</evidence>
<feature type="domain" description="PAS" evidence="19">
    <location>
        <begin position="329"/>
        <end position="399"/>
    </location>
</feature>
<dbReference type="PRINTS" id="PR00344">
    <property type="entry name" value="BCTRLSENSOR"/>
</dbReference>
<dbReference type="SMART" id="SM00388">
    <property type="entry name" value="HisKA"/>
    <property type="match status" value="1"/>
</dbReference>
<dbReference type="Pfam" id="PF13426">
    <property type="entry name" value="PAS_9"/>
    <property type="match status" value="1"/>
</dbReference>
<feature type="transmembrane region" description="Helical" evidence="17">
    <location>
        <begin position="27"/>
        <end position="45"/>
    </location>
</feature>
<dbReference type="AlphaFoldDB" id="A0A839IQW7"/>
<sequence>MSLTSYPDVRSSDSSAHKKTATIAPRILAIVIYLILSLVITWQTITFARTWTLQNLHQQGSDELLQVITQIREAMSEYRYLPFLISQNKDARDLLAMPFFDIRDEVSLYLEQINLVAGSSAAFVLNADGQPLAYSHWREEQDFFLRSHNNQAYYQQARDGHRGRQFSLNSGHQNPAYFLSSPIYDGKRFIGAAVVRIETDQMMRQIRSPDTLVLSDEAGNVFFSTGPFKRFQPLQQQMQQSSISLSDGIFAQLWKQGKEQWLERSVVLDDITWRVTVLQSTQVVKRNVRNAFLFSVGGFLALGLAALLLRERRLKLRSQHETRLALARSESQKKAIINNAQVGLLLVNPQARVTFANEMALQQFGISVPLIMDKEVTGLLAANEITPVHRVLSRLEHKGFSPLIGYESSGLRADGSEFPIMISIRRMQYSQERLYLVTVIDISRRKKLELELYQANLSLAEANSSLEKANEFLEYKVQERTRALETAQEELVQAEKLVALGRMSSAVVHELNQPLTAIRNYVAICRQILRQPDMLADSLDVIDDLTQRMAQITTQLKTFAYKKPQQSQPVPLPMAIDQALLLFRQRLIDDNIHMQVSQPEETLYIQGDSARLEQVLVNLIRNALDALSTVSSHSDEATQEPEVSLTVTASSDKVQLIVLDNGPGIAPELLPQLFDPFVTSKTIGHGLGLGLAIVRSILQDLGGSIQAENRATLEGEKTGASFTVTLPRTCPH</sequence>
<evidence type="ECO:0000313" key="21">
    <source>
        <dbReference type="Proteomes" id="UP000565262"/>
    </source>
</evidence>
<dbReference type="EMBL" id="JACJFM010000012">
    <property type="protein sequence ID" value="MBB1487100.1"/>
    <property type="molecule type" value="Genomic_DNA"/>
</dbReference>
<evidence type="ECO:0000256" key="4">
    <source>
        <dbReference type="ARBA" id="ARBA00022475"/>
    </source>
</evidence>
<dbReference type="CDD" id="cd00130">
    <property type="entry name" value="PAS"/>
    <property type="match status" value="1"/>
</dbReference>
<dbReference type="InterPro" id="IPR003594">
    <property type="entry name" value="HATPase_dom"/>
</dbReference>
<keyword evidence="6" id="KW-0597">Phosphoprotein</keyword>
<dbReference type="PANTHER" id="PTHR43065:SF42">
    <property type="entry name" value="TWO-COMPONENT SENSOR PPRA"/>
    <property type="match status" value="1"/>
</dbReference>
<accession>A0A839IQW7</accession>
<evidence type="ECO:0000256" key="17">
    <source>
        <dbReference type="SAM" id="Phobius"/>
    </source>
</evidence>
<dbReference type="SUPFAM" id="SSF55785">
    <property type="entry name" value="PYP-like sensor domain (PAS domain)"/>
    <property type="match status" value="1"/>
</dbReference>
<comment type="caution">
    <text evidence="20">The sequence shown here is derived from an EMBL/GenBank/DDBJ whole genome shotgun (WGS) entry which is preliminary data.</text>
</comment>
<evidence type="ECO:0000256" key="12">
    <source>
        <dbReference type="ARBA" id="ARBA00022989"/>
    </source>
</evidence>
<keyword evidence="11" id="KW-0067">ATP-binding</keyword>
<protein>
    <recommendedName>
        <fullName evidence="15">C4-dicarboxylate transport sensor protein DctB</fullName>
        <ecNumber evidence="3">2.7.13.3</ecNumber>
    </recommendedName>
</protein>
<evidence type="ECO:0000256" key="5">
    <source>
        <dbReference type="ARBA" id="ARBA00022519"/>
    </source>
</evidence>
<dbReference type="GO" id="GO:0005886">
    <property type="term" value="C:plasma membrane"/>
    <property type="evidence" value="ECO:0007669"/>
    <property type="project" value="UniProtKB-SubCell"/>
</dbReference>
<evidence type="ECO:0000256" key="6">
    <source>
        <dbReference type="ARBA" id="ARBA00022553"/>
    </source>
</evidence>
<dbReference type="InterPro" id="IPR003661">
    <property type="entry name" value="HisK_dim/P_dom"/>
</dbReference>
<keyword evidence="12 17" id="KW-1133">Transmembrane helix</keyword>
<keyword evidence="8 17" id="KW-0812">Transmembrane</keyword>
<dbReference type="PROSITE" id="PS50109">
    <property type="entry name" value="HIS_KIN"/>
    <property type="match status" value="1"/>
</dbReference>
<dbReference type="InterPro" id="IPR035965">
    <property type="entry name" value="PAS-like_dom_sf"/>
</dbReference>
<dbReference type="RefSeq" id="WP_182808886.1">
    <property type="nucleotide sequence ID" value="NZ_JACJFM010000012.1"/>
</dbReference>
<dbReference type="SUPFAM" id="SSF55874">
    <property type="entry name" value="ATPase domain of HSP90 chaperone/DNA topoisomerase II/histidine kinase"/>
    <property type="match status" value="1"/>
</dbReference>